<proteinExistence type="predicted"/>
<accession>A0A6A4GHR0</accession>
<name>A0A6A4GHR0_9AGAR</name>
<feature type="non-terminal residue" evidence="1">
    <location>
        <position position="1"/>
    </location>
</feature>
<dbReference type="EMBL" id="ML770066">
    <property type="protein sequence ID" value="KAE9384873.1"/>
    <property type="molecule type" value="Genomic_DNA"/>
</dbReference>
<dbReference type="AlphaFoldDB" id="A0A6A4GHR0"/>
<gene>
    <name evidence="1" type="ORF">BT96DRAFT_794909</name>
</gene>
<keyword evidence="2" id="KW-1185">Reference proteome</keyword>
<organism evidence="1 2">
    <name type="scientific">Gymnopus androsaceus JB14</name>
    <dbReference type="NCBI Taxonomy" id="1447944"/>
    <lineage>
        <taxon>Eukaryota</taxon>
        <taxon>Fungi</taxon>
        <taxon>Dikarya</taxon>
        <taxon>Basidiomycota</taxon>
        <taxon>Agaricomycotina</taxon>
        <taxon>Agaricomycetes</taxon>
        <taxon>Agaricomycetidae</taxon>
        <taxon>Agaricales</taxon>
        <taxon>Marasmiineae</taxon>
        <taxon>Omphalotaceae</taxon>
        <taxon>Gymnopus</taxon>
    </lineage>
</organism>
<feature type="non-terminal residue" evidence="1">
    <location>
        <position position="121"/>
    </location>
</feature>
<evidence type="ECO:0000313" key="2">
    <source>
        <dbReference type="Proteomes" id="UP000799118"/>
    </source>
</evidence>
<protein>
    <submittedName>
        <fullName evidence="1">Uncharacterized protein</fullName>
    </submittedName>
</protein>
<evidence type="ECO:0000313" key="1">
    <source>
        <dbReference type="EMBL" id="KAE9384873.1"/>
    </source>
</evidence>
<dbReference type="OrthoDB" id="3210866at2759"/>
<reference evidence="1" key="1">
    <citation type="journal article" date="2019" name="Environ. Microbiol.">
        <title>Fungal ecological strategies reflected in gene transcription - a case study of two litter decomposers.</title>
        <authorList>
            <person name="Barbi F."/>
            <person name="Kohler A."/>
            <person name="Barry K."/>
            <person name="Baskaran P."/>
            <person name="Daum C."/>
            <person name="Fauchery L."/>
            <person name="Ihrmark K."/>
            <person name="Kuo A."/>
            <person name="LaButti K."/>
            <person name="Lipzen A."/>
            <person name="Morin E."/>
            <person name="Grigoriev I.V."/>
            <person name="Henrissat B."/>
            <person name="Lindahl B."/>
            <person name="Martin F."/>
        </authorList>
    </citation>
    <scope>NUCLEOTIDE SEQUENCE</scope>
    <source>
        <strain evidence="1">JB14</strain>
    </source>
</reference>
<sequence>PLPLPDPPSVMSLPASDSMVTGSITESTKMATESTKVLFLGNGTRLEFFNSDVPCPPLISFAKDIPKLGRVWDDARPEFSPSECSLKIKGNAIALKHWPAVYSYSHDQRWRGTKGAWDTWK</sequence>
<dbReference type="Proteomes" id="UP000799118">
    <property type="component" value="Unassembled WGS sequence"/>
</dbReference>